<feature type="active site" evidence="6">
    <location>
        <position position="395"/>
    </location>
</feature>
<dbReference type="GeneTree" id="ENSGT00950000182951"/>
<keyword evidence="8" id="KW-0464">Manganese</keyword>
<feature type="domain" description="FAM20 C-terminal" evidence="9">
    <location>
        <begin position="290"/>
        <end position="500"/>
    </location>
</feature>
<evidence type="ECO:0000256" key="4">
    <source>
        <dbReference type="ARBA" id="ARBA00023157"/>
    </source>
</evidence>
<keyword evidence="11" id="KW-1185">Reference proteome</keyword>
<evidence type="ECO:0000256" key="3">
    <source>
        <dbReference type="ARBA" id="ARBA00023034"/>
    </source>
</evidence>
<keyword evidence="7" id="KW-0547">Nucleotide-binding</keyword>
<dbReference type="Pfam" id="PF06702">
    <property type="entry name" value="Fam20C"/>
    <property type="match status" value="1"/>
</dbReference>
<feature type="binding site" evidence="8">
    <location>
        <position position="415"/>
    </location>
    <ligand>
        <name>Mn(2+)</name>
        <dbReference type="ChEBI" id="CHEBI:29035"/>
    </ligand>
</feature>
<protein>
    <submittedName>
        <fullName evidence="10">FAM20A golgi associated secretory pathway pseudokinase</fullName>
    </submittedName>
</protein>
<organism evidence="10 11">
    <name type="scientific">Sander lucioperca</name>
    <name type="common">Pike-perch</name>
    <name type="synonym">Perca lucioperca</name>
    <dbReference type="NCBI Taxonomy" id="283035"/>
    <lineage>
        <taxon>Eukaryota</taxon>
        <taxon>Metazoa</taxon>
        <taxon>Chordata</taxon>
        <taxon>Craniata</taxon>
        <taxon>Vertebrata</taxon>
        <taxon>Euteleostomi</taxon>
        <taxon>Actinopterygii</taxon>
        <taxon>Neopterygii</taxon>
        <taxon>Teleostei</taxon>
        <taxon>Neoteleostei</taxon>
        <taxon>Acanthomorphata</taxon>
        <taxon>Eupercaria</taxon>
        <taxon>Perciformes</taxon>
        <taxon>Percoidei</taxon>
        <taxon>Percidae</taxon>
        <taxon>Luciopercinae</taxon>
        <taxon>Sander</taxon>
    </lineage>
</organism>
<comment type="similarity">
    <text evidence="2">Belongs to the FAM20 family.</text>
</comment>
<proteinExistence type="inferred from homology"/>
<evidence type="ECO:0000256" key="1">
    <source>
        <dbReference type="ARBA" id="ARBA00004555"/>
    </source>
</evidence>
<keyword evidence="5" id="KW-0325">Glycoprotein</keyword>
<keyword evidence="3" id="KW-0333">Golgi apparatus</keyword>
<evidence type="ECO:0000256" key="6">
    <source>
        <dbReference type="PIRSR" id="PIRSR624869-1"/>
    </source>
</evidence>
<gene>
    <name evidence="10" type="primary">fam20a</name>
</gene>
<dbReference type="InterPro" id="IPR024869">
    <property type="entry name" value="FAM20"/>
</dbReference>
<dbReference type="Ensembl" id="ENSSLUT00000050195.1">
    <property type="protein sequence ID" value="ENSSLUP00000048730.1"/>
    <property type="gene ID" value="ENSSLUG00000021271.1"/>
</dbReference>
<dbReference type="InterPro" id="IPR009581">
    <property type="entry name" value="FAM20_C"/>
</dbReference>
<evidence type="ECO:0000256" key="8">
    <source>
        <dbReference type="PIRSR" id="PIRSR624869-3"/>
    </source>
</evidence>
<dbReference type="GO" id="GO:0005794">
    <property type="term" value="C:Golgi apparatus"/>
    <property type="evidence" value="ECO:0007669"/>
    <property type="project" value="UniProtKB-SubCell"/>
</dbReference>
<evidence type="ECO:0000256" key="2">
    <source>
        <dbReference type="ARBA" id="ARBA00006557"/>
    </source>
</evidence>
<feature type="binding site" evidence="7">
    <location>
        <position position="222"/>
    </location>
    <ligand>
        <name>ATP</name>
        <dbReference type="ChEBI" id="CHEBI:30616"/>
    </ligand>
</feature>
<comment type="cofactor">
    <cofactor evidence="8">
        <name>Mn(2+)</name>
        <dbReference type="ChEBI" id="CHEBI:29035"/>
    </cofactor>
</comment>
<dbReference type="Proteomes" id="UP000694568">
    <property type="component" value="Unplaced"/>
</dbReference>
<dbReference type="AlphaFoldDB" id="A0A8D0ABD7"/>
<evidence type="ECO:0000313" key="10">
    <source>
        <dbReference type="Ensembl" id="ENSSLUP00000048730.1"/>
    </source>
</evidence>
<evidence type="ECO:0000259" key="9">
    <source>
        <dbReference type="Pfam" id="PF06702"/>
    </source>
</evidence>
<feature type="binding site" evidence="7">
    <location>
        <position position="400"/>
    </location>
    <ligand>
        <name>ATP</name>
        <dbReference type="ChEBI" id="CHEBI:30616"/>
    </ligand>
</feature>
<keyword evidence="7" id="KW-0067">ATP-binding</keyword>
<accession>A0A8D0ABD7</accession>
<reference evidence="10" key="1">
    <citation type="submission" date="2025-08" db="UniProtKB">
        <authorList>
            <consortium name="Ensembl"/>
        </authorList>
    </citation>
    <scope>IDENTIFICATION</scope>
</reference>
<feature type="binding site" evidence="7">
    <location>
        <begin position="326"/>
        <end position="329"/>
    </location>
    <ligand>
        <name>ATP</name>
        <dbReference type="ChEBI" id="CHEBI:30616"/>
    </ligand>
</feature>
<keyword evidence="4" id="KW-1015">Disulfide bond</keyword>
<dbReference type="GO" id="GO:0043539">
    <property type="term" value="F:protein serine/threonine kinase activator activity"/>
    <property type="evidence" value="ECO:0007669"/>
    <property type="project" value="TreeGrafter"/>
</dbReference>
<dbReference type="GO" id="GO:0070166">
    <property type="term" value="P:enamel mineralization"/>
    <property type="evidence" value="ECO:0007669"/>
    <property type="project" value="TreeGrafter"/>
</dbReference>
<feature type="binding site" evidence="7">
    <location>
        <position position="415"/>
    </location>
    <ligand>
        <name>ATP</name>
        <dbReference type="ChEBI" id="CHEBI:30616"/>
    </ligand>
</feature>
<evidence type="ECO:0000256" key="7">
    <source>
        <dbReference type="PIRSR" id="PIRSR624869-2"/>
    </source>
</evidence>
<dbReference type="PANTHER" id="PTHR12450:SF12">
    <property type="entry name" value="PSEUDOKINASE FAM20A"/>
    <property type="match status" value="1"/>
</dbReference>
<comment type="subcellular location">
    <subcellularLocation>
        <location evidence="1">Golgi apparatus</location>
    </subcellularLocation>
</comment>
<dbReference type="PANTHER" id="PTHR12450">
    <property type="entry name" value="DENTIN MATRIX PROTEIN 4 PROTEIN FAM20"/>
    <property type="match status" value="1"/>
</dbReference>
<keyword evidence="8" id="KW-0479">Metal-binding</keyword>
<sequence length="517" mass="58902">MMRRDRLVLATTLTAIFSADIYFILLPKLRSVGQGSGNFCQCGPNNLTLPRHGGLATPQLSNWTSGQLDGTTPEPADGGSKLGRLFAHPLYNIQPPVLGPEERLLQAEQLMEYYRRKVSRWERSAAAMSNISVTEHEVTFDPNASWLKFHLGISRYALYSRDDPAIPRLVKDMQSMAVVSADYTQDEKALKGACDCTQVVKPSGHHLKLALKMQNFAKAMFKPMRQQRDEETPEDFFYFVDFQRHNAEIAAFHLDRILDFRRVPPVAGRLVNITGEVLQVTHNEDLRAVFFTSPANNTCFFAKCLYVCKTEYAVCGGPDLLEGSLSAYLPSLSIAPRISIPNPWIRSYTFTGREEWEVNPFYCDNIKQLYPYNSGNRLLNIIDMSIFDFLTSNMDRHHYEIFTTFGDEGFLLHLDNARGFGKHSQDEMSILAPLSQCCMIKRSTLLRLQLLARAEFRLSDVMRESLEGDPLQPVLSEPHLLALDRRLQKVLRAVHRCVRRVHFITGISLFMSTYTMR</sequence>
<dbReference type="GO" id="GO:0046872">
    <property type="term" value="F:metal ion binding"/>
    <property type="evidence" value="ECO:0007669"/>
    <property type="project" value="UniProtKB-KW"/>
</dbReference>
<evidence type="ECO:0000313" key="11">
    <source>
        <dbReference type="Proteomes" id="UP000694568"/>
    </source>
</evidence>
<evidence type="ECO:0000256" key="5">
    <source>
        <dbReference type="ARBA" id="ARBA00023180"/>
    </source>
</evidence>
<name>A0A8D0ABD7_SANLU</name>
<dbReference type="GO" id="GO:0005524">
    <property type="term" value="F:ATP binding"/>
    <property type="evidence" value="ECO:0007669"/>
    <property type="project" value="UniProtKB-KW"/>
</dbReference>
<reference evidence="10" key="2">
    <citation type="submission" date="2025-09" db="UniProtKB">
        <authorList>
            <consortium name="Ensembl"/>
        </authorList>
    </citation>
    <scope>IDENTIFICATION</scope>
</reference>